<evidence type="ECO:0000256" key="2">
    <source>
        <dbReference type="ARBA" id="ARBA00023002"/>
    </source>
</evidence>
<evidence type="ECO:0000256" key="1">
    <source>
        <dbReference type="ARBA" id="ARBA00001964"/>
    </source>
</evidence>
<comment type="cofactor">
    <cofactor evidence="1">
        <name>thiamine diphosphate</name>
        <dbReference type="ChEBI" id="CHEBI:58937"/>
    </cofactor>
</comment>
<keyword evidence="7" id="KW-1185">Reference proteome</keyword>
<dbReference type="InterPro" id="IPR001017">
    <property type="entry name" value="DH_E1"/>
</dbReference>
<keyword evidence="2" id="KW-0560">Oxidoreductase</keyword>
<evidence type="ECO:0000256" key="4">
    <source>
        <dbReference type="SAM" id="Phobius"/>
    </source>
</evidence>
<proteinExistence type="predicted"/>
<dbReference type="Pfam" id="PF00676">
    <property type="entry name" value="E1_dh"/>
    <property type="match status" value="1"/>
</dbReference>
<comment type="catalytic activity">
    <reaction evidence="3">
        <text>N(6)-[(R)-lipoyl]-L-lysyl-[protein] + 3-methyl-2-oxobutanoate + H(+) = N(6)-[(R)-S(8)-2-methylpropanoyldihydrolipoyl]-L-lysyl-[protein] + CO2</text>
        <dbReference type="Rhea" id="RHEA:13457"/>
        <dbReference type="Rhea" id="RHEA-COMP:10474"/>
        <dbReference type="Rhea" id="RHEA-COMP:10497"/>
        <dbReference type="ChEBI" id="CHEBI:11851"/>
        <dbReference type="ChEBI" id="CHEBI:15378"/>
        <dbReference type="ChEBI" id="CHEBI:16526"/>
        <dbReference type="ChEBI" id="CHEBI:83099"/>
        <dbReference type="ChEBI" id="CHEBI:83142"/>
        <dbReference type="EC" id="1.2.4.4"/>
    </reaction>
    <physiologicalReaction direction="left-to-right" evidence="3">
        <dbReference type="Rhea" id="RHEA:13458"/>
    </physiologicalReaction>
</comment>
<reference evidence="6 7" key="1">
    <citation type="submission" date="2024-10" db="EMBL/GenBank/DDBJ databases">
        <title>Updated reference genomes for cyclostephanoid diatoms.</title>
        <authorList>
            <person name="Roberts W.R."/>
            <person name="Alverson A.J."/>
        </authorList>
    </citation>
    <scope>NUCLEOTIDE SEQUENCE [LARGE SCALE GENOMIC DNA]</scope>
    <source>
        <strain evidence="6 7">AJA232-27</strain>
    </source>
</reference>
<keyword evidence="4" id="KW-0812">Transmembrane</keyword>
<gene>
    <name evidence="6" type="ORF">ACHAWU_008398</name>
</gene>
<dbReference type="PANTHER" id="PTHR42980:SF1">
    <property type="entry name" value="2-OXOISOVALERATE DEHYDROGENASE SUBUNIT BETA, MITOCHONDRIAL"/>
    <property type="match status" value="1"/>
</dbReference>
<dbReference type="AlphaFoldDB" id="A0ABD3M4Z2"/>
<dbReference type="EMBL" id="JALLBG020000268">
    <property type="protein sequence ID" value="KAL3757237.1"/>
    <property type="molecule type" value="Genomic_DNA"/>
</dbReference>
<evidence type="ECO:0000313" key="7">
    <source>
        <dbReference type="Proteomes" id="UP001530293"/>
    </source>
</evidence>
<evidence type="ECO:0000259" key="5">
    <source>
        <dbReference type="SMART" id="SM00861"/>
    </source>
</evidence>
<organism evidence="6 7">
    <name type="scientific">Discostella pseudostelligera</name>
    <dbReference type="NCBI Taxonomy" id="259834"/>
    <lineage>
        <taxon>Eukaryota</taxon>
        <taxon>Sar</taxon>
        <taxon>Stramenopiles</taxon>
        <taxon>Ochrophyta</taxon>
        <taxon>Bacillariophyta</taxon>
        <taxon>Coscinodiscophyceae</taxon>
        <taxon>Thalassiosirophycidae</taxon>
        <taxon>Stephanodiscales</taxon>
        <taxon>Stephanodiscaceae</taxon>
        <taxon>Discostella</taxon>
    </lineage>
</organism>
<dbReference type="InterPro" id="IPR029061">
    <property type="entry name" value="THDP-binding"/>
</dbReference>
<evidence type="ECO:0000256" key="3">
    <source>
        <dbReference type="ARBA" id="ARBA00051764"/>
    </source>
</evidence>
<dbReference type="Gene3D" id="3.40.50.970">
    <property type="match status" value="2"/>
</dbReference>
<feature type="transmembrane region" description="Helical" evidence="4">
    <location>
        <begin position="604"/>
        <end position="624"/>
    </location>
</feature>
<feature type="domain" description="Transketolase-like pyrimidine-binding" evidence="5">
    <location>
        <begin position="481"/>
        <end position="676"/>
    </location>
</feature>
<keyword evidence="4" id="KW-0472">Membrane</keyword>
<dbReference type="Proteomes" id="UP001530293">
    <property type="component" value="Unassembled WGS sequence"/>
</dbReference>
<keyword evidence="4" id="KW-1133">Transmembrane helix</keyword>
<accession>A0ABD3M4Z2</accession>
<dbReference type="InterPro" id="IPR005475">
    <property type="entry name" value="Transketolase-like_Pyr-bd"/>
</dbReference>
<sequence length="835" mass="92885">MNRIQSTAFTVQKCCERIGKHRHRYRASSSTASNGVLDRLRQQNENDIVALPEFKARTKLSEFLANGGATTSKNSIVPIIPPSNGFKHMLTPAQMRLTLDAAMATFHLHVESRIAALCGQGFYTIGPCGEEMLASIGWALDPYSDAVALHYRHLSVSILRQLRLGRKLEEVILDRARGHVVSKLDPVTGGVHCAIGSAKLTNDEHDRTHVTGSGDYIVTSTLASQCPPAVGRALGFSMVEALRSCDDDDDDIDRNTTRPISFVTIGDGSVHNAHFLSAFNLARHARFRRKKCPVVFGVSDNGLSISYATDGYADYLFSQCSDQHSKGGSFNDVRIFKANGCDMMDVYDKTLQASSYSRKYSAPSLILYKELTRRFGHAATDRQHAYLDADEIASMAESDVVAIGIVQTVNWNAITYGEAHARFEEIGDMVKHSFNIAAEEPKITSRDEMLDRVSKQMVSVPQLPSDKLRPVLNNNQREKKEVMRKHMTRVISEVMEVDPKIVYIGEDVEHGGYYLVTDELADKFKGRVIDFPPDETTLLGAAMGFSQVGLLPIVEIPYAKYLDCAADMFYELSLSNWLTNGQCPNGMIIRVQGFDRGSKSIFCIMNYFFLSSLLITILVFGGNFHTHNMISHIPPGVDVVCYSNGEDYVRGFRNAITQARDGRVVVFIDSTNLLNLRHLHEKDRGWETTYPLANELISFHDVRRFGHSGKALIVTYGNGVVTALRARRALAEQKVINSESELDIIDSPYLSNFSNGLREAVASGRYEHVLFCDVCKEGPGSNVLSSTIMSLKKQCILPTKWDFVAAPRTYNPLGNTITFLSEEDIIRAYTNLISM</sequence>
<dbReference type="SUPFAM" id="SSF52518">
    <property type="entry name" value="Thiamin diphosphate-binding fold (THDP-binding)"/>
    <property type="match status" value="2"/>
</dbReference>
<evidence type="ECO:0000313" key="6">
    <source>
        <dbReference type="EMBL" id="KAL3757237.1"/>
    </source>
</evidence>
<protein>
    <recommendedName>
        <fullName evidence="5">Transketolase-like pyrimidine-binding domain-containing protein</fullName>
    </recommendedName>
</protein>
<dbReference type="PANTHER" id="PTHR42980">
    <property type="entry name" value="2-OXOISOVALERATE DEHYDROGENASE SUBUNIT BETA-RELATED"/>
    <property type="match status" value="1"/>
</dbReference>
<dbReference type="GO" id="GO:0003863">
    <property type="term" value="F:branched-chain 2-oxo acid dehydrogenase activity"/>
    <property type="evidence" value="ECO:0007669"/>
    <property type="project" value="UniProtKB-EC"/>
</dbReference>
<dbReference type="SMART" id="SM00861">
    <property type="entry name" value="Transket_pyr"/>
    <property type="match status" value="1"/>
</dbReference>
<name>A0ABD3M4Z2_9STRA</name>
<comment type="caution">
    <text evidence="6">The sequence shown here is derived from an EMBL/GenBank/DDBJ whole genome shotgun (WGS) entry which is preliminary data.</text>
</comment>
<dbReference type="Pfam" id="PF02779">
    <property type="entry name" value="Transket_pyr"/>
    <property type="match status" value="1"/>
</dbReference>